<evidence type="ECO:0000256" key="7">
    <source>
        <dbReference type="SAM" id="Phobius"/>
    </source>
</evidence>
<evidence type="ECO:0000256" key="4">
    <source>
        <dbReference type="ARBA" id="ARBA00022692"/>
    </source>
</evidence>
<evidence type="ECO:0000256" key="1">
    <source>
        <dbReference type="ARBA" id="ARBA00004651"/>
    </source>
</evidence>
<comment type="similarity">
    <text evidence="2">Belongs to the cytochrome ubiquinol oxidase subunit 2 family.</text>
</comment>
<keyword evidence="3" id="KW-1003">Cell membrane</keyword>
<keyword evidence="5 7" id="KW-1133">Transmembrane helix</keyword>
<evidence type="ECO:0000256" key="5">
    <source>
        <dbReference type="ARBA" id="ARBA00022989"/>
    </source>
</evidence>
<evidence type="ECO:0000313" key="9">
    <source>
        <dbReference type="Proteomes" id="UP000196027"/>
    </source>
</evidence>
<feature type="transmembrane region" description="Helical" evidence="7">
    <location>
        <begin position="155"/>
        <end position="175"/>
    </location>
</feature>
<comment type="subcellular location">
    <subcellularLocation>
        <location evidence="1">Cell membrane</location>
        <topology evidence="1">Multi-pass membrane protein</topology>
    </subcellularLocation>
</comment>
<accession>A0A1Y0IFD9</accession>
<keyword evidence="4 7" id="KW-0812">Transmembrane</keyword>
<dbReference type="OrthoDB" id="9776710at2"/>
<dbReference type="PANTHER" id="PTHR43141:SF4">
    <property type="entry name" value="CYTOCHROME BD2 SUBUNIT II"/>
    <property type="match status" value="1"/>
</dbReference>
<evidence type="ECO:0000313" key="8">
    <source>
        <dbReference type="EMBL" id="ARU58970.1"/>
    </source>
</evidence>
<reference evidence="8 9" key="1">
    <citation type="submission" date="2017-05" db="EMBL/GenBank/DDBJ databases">
        <title>Genomic insights into alkan degradation activity of Oleiphilus messinensis.</title>
        <authorList>
            <person name="Kozyavkin S.A."/>
            <person name="Slesarev A.I."/>
            <person name="Golyshin P.N."/>
            <person name="Korzhenkov A."/>
            <person name="Golyshina O.N."/>
            <person name="Toshchakov S.V."/>
        </authorList>
    </citation>
    <scope>NUCLEOTIDE SEQUENCE [LARGE SCALE GENOMIC DNA]</scope>
    <source>
        <strain evidence="8 9">ME102</strain>
    </source>
</reference>
<evidence type="ECO:0000256" key="2">
    <source>
        <dbReference type="ARBA" id="ARBA00007543"/>
    </source>
</evidence>
<dbReference type="PANTHER" id="PTHR43141">
    <property type="entry name" value="CYTOCHROME BD2 SUBUNIT II"/>
    <property type="match status" value="1"/>
</dbReference>
<dbReference type="AlphaFoldDB" id="A0A1Y0IFD9"/>
<organism evidence="8 9">
    <name type="scientific">Oleiphilus messinensis</name>
    <dbReference type="NCBI Taxonomy" id="141451"/>
    <lineage>
        <taxon>Bacteria</taxon>
        <taxon>Pseudomonadati</taxon>
        <taxon>Pseudomonadota</taxon>
        <taxon>Gammaproteobacteria</taxon>
        <taxon>Oceanospirillales</taxon>
        <taxon>Oleiphilaceae</taxon>
        <taxon>Oleiphilus</taxon>
    </lineage>
</organism>
<feature type="transmembrane region" description="Helical" evidence="7">
    <location>
        <begin position="81"/>
        <end position="102"/>
    </location>
</feature>
<proteinExistence type="inferred from homology"/>
<dbReference type="EMBL" id="CP021425">
    <property type="protein sequence ID" value="ARU58970.1"/>
    <property type="molecule type" value="Genomic_DNA"/>
</dbReference>
<dbReference type="InterPro" id="IPR003317">
    <property type="entry name" value="Cyt-d_oxidase_su2"/>
</dbReference>
<feature type="transmembrane region" description="Helical" evidence="7">
    <location>
        <begin position="215"/>
        <end position="239"/>
    </location>
</feature>
<protein>
    <submittedName>
        <fullName evidence="8">Cytochrome d ubiquinol oxidase subunit II</fullName>
    </submittedName>
</protein>
<sequence length="333" mass="37164">MDLALVYLLLMAVGILFYVLLDGFSLGVGIVSPWLSKGEEKALALKSLSHLWDSNQTWLVFGGVVLFVAFPRVYAAWLSTLYLPVILMLIALIFRGVAFEFYFKATTSRKWWDLSFTIGSSLAALCQGIIVGAVVEHIYLPEQSTGDYWLSPFSVLTGLALVSGYGLLGACWLIRKCDNTAQQKMRWLAQRALFLTLIGLAGVCFWVLFDFDAIAARWLSPAVGPWLLPVPILTLFVSYRLWRAIRMPSRNLSQDLVPLGWAMLLFVCAFIGLGAGLFPYIGPERLTFWEAVAPDASLTFSLFGIVLFLPMVIAYNIYNYRVFSGKTSLQDGY</sequence>
<evidence type="ECO:0000256" key="6">
    <source>
        <dbReference type="ARBA" id="ARBA00023136"/>
    </source>
</evidence>
<gene>
    <name evidence="8" type="ORF">OLMES_4983</name>
</gene>
<dbReference type="Pfam" id="PF02322">
    <property type="entry name" value="Cyt_bd_oxida_II"/>
    <property type="match status" value="1"/>
</dbReference>
<feature type="transmembrane region" description="Helical" evidence="7">
    <location>
        <begin position="187"/>
        <end position="209"/>
    </location>
</feature>
<feature type="transmembrane region" description="Helical" evidence="7">
    <location>
        <begin position="298"/>
        <end position="318"/>
    </location>
</feature>
<dbReference type="GO" id="GO:0070069">
    <property type="term" value="C:cytochrome complex"/>
    <property type="evidence" value="ECO:0007669"/>
    <property type="project" value="TreeGrafter"/>
</dbReference>
<feature type="transmembrane region" description="Helical" evidence="7">
    <location>
        <begin position="259"/>
        <end position="278"/>
    </location>
</feature>
<dbReference type="GO" id="GO:0016682">
    <property type="term" value="F:oxidoreductase activity, acting on diphenols and related substances as donors, oxygen as acceptor"/>
    <property type="evidence" value="ECO:0007669"/>
    <property type="project" value="TreeGrafter"/>
</dbReference>
<feature type="transmembrane region" description="Helical" evidence="7">
    <location>
        <begin position="114"/>
        <end position="135"/>
    </location>
</feature>
<dbReference type="GO" id="GO:0005886">
    <property type="term" value="C:plasma membrane"/>
    <property type="evidence" value="ECO:0007669"/>
    <property type="project" value="UniProtKB-SubCell"/>
</dbReference>
<dbReference type="GO" id="GO:0019646">
    <property type="term" value="P:aerobic electron transport chain"/>
    <property type="evidence" value="ECO:0007669"/>
    <property type="project" value="TreeGrafter"/>
</dbReference>
<dbReference type="Proteomes" id="UP000196027">
    <property type="component" value="Chromosome"/>
</dbReference>
<dbReference type="KEGG" id="ome:OLMES_4983"/>
<dbReference type="RefSeq" id="WP_087463690.1">
    <property type="nucleotide sequence ID" value="NZ_CP021425.1"/>
</dbReference>
<keyword evidence="6 7" id="KW-0472">Membrane</keyword>
<feature type="transmembrane region" description="Helical" evidence="7">
    <location>
        <begin position="6"/>
        <end position="36"/>
    </location>
</feature>
<evidence type="ECO:0000256" key="3">
    <source>
        <dbReference type="ARBA" id="ARBA00022475"/>
    </source>
</evidence>
<dbReference type="GO" id="GO:0009055">
    <property type="term" value="F:electron transfer activity"/>
    <property type="evidence" value="ECO:0007669"/>
    <property type="project" value="TreeGrafter"/>
</dbReference>
<name>A0A1Y0IFD9_9GAMM</name>
<keyword evidence="9" id="KW-1185">Reference proteome</keyword>